<feature type="non-terminal residue" evidence="2">
    <location>
        <position position="1"/>
    </location>
</feature>
<sequence>MERFCALLCLAGSLAQCHEGSCRNQGSLFLQKEMARVAQLGMEEEVADLLKEGLGTSNRSRARDARFLLRASFGPTRATLRELEHMSYGAWIQQQMQVPPEYLRPFYRARVNPWYEAAEEAISDFRPRTACAVGSRWHVHVFTFEDVKKQVKIQSNQILVDNLFRSDVAVGVLGSRWSGLEGYVGYVCFVEEGVGQDIHISTSSDCSGKQAMPNPAIHLVDPAKYLVTALPFSHAPWGSGTLLLQNYSEPCDLEGKDFIQVLGRFYAFDLRVELKDNTPQTPSSTGSEVPRCVAVTFLNGASCRTEPLAEGPMVPGLLAEVHDLFGTRDASFISETGSMPTFSFVDDQISYGSTSSRWWPTMDDDYFAVKWSGEMAIQTAGLYTCLG</sequence>
<evidence type="ECO:0000313" key="2">
    <source>
        <dbReference type="EMBL" id="CAJ1411074.1"/>
    </source>
</evidence>
<proteinExistence type="predicted"/>
<comment type="caution">
    <text evidence="2">The sequence shown here is derived from an EMBL/GenBank/DDBJ whole genome shotgun (WGS) entry which is preliminary data.</text>
</comment>
<dbReference type="EMBL" id="CAUJNA010003855">
    <property type="protein sequence ID" value="CAJ1411074.1"/>
    <property type="molecule type" value="Genomic_DNA"/>
</dbReference>
<feature type="signal peptide" evidence="1">
    <location>
        <begin position="1"/>
        <end position="15"/>
    </location>
</feature>
<organism evidence="2 3">
    <name type="scientific">Effrenium voratum</name>
    <dbReference type="NCBI Taxonomy" id="2562239"/>
    <lineage>
        <taxon>Eukaryota</taxon>
        <taxon>Sar</taxon>
        <taxon>Alveolata</taxon>
        <taxon>Dinophyceae</taxon>
        <taxon>Suessiales</taxon>
        <taxon>Symbiodiniaceae</taxon>
        <taxon>Effrenium</taxon>
    </lineage>
</organism>
<name>A0AA36JSQ5_9DINO</name>
<dbReference type="Proteomes" id="UP001178507">
    <property type="component" value="Unassembled WGS sequence"/>
</dbReference>
<keyword evidence="3" id="KW-1185">Reference proteome</keyword>
<dbReference type="AlphaFoldDB" id="A0AA36JSQ5"/>
<keyword evidence="1" id="KW-0732">Signal</keyword>
<gene>
    <name evidence="2" type="ORF">EVOR1521_LOCUS31740</name>
</gene>
<accession>A0AA36JSQ5</accession>
<evidence type="ECO:0000256" key="1">
    <source>
        <dbReference type="SAM" id="SignalP"/>
    </source>
</evidence>
<feature type="chain" id="PRO_5041458743" evidence="1">
    <location>
        <begin position="16"/>
        <end position="387"/>
    </location>
</feature>
<protein>
    <submittedName>
        <fullName evidence="2">Uncharacterized protein</fullName>
    </submittedName>
</protein>
<reference evidence="2" key="1">
    <citation type="submission" date="2023-08" db="EMBL/GenBank/DDBJ databases">
        <authorList>
            <person name="Chen Y."/>
            <person name="Shah S."/>
            <person name="Dougan E. K."/>
            <person name="Thang M."/>
            <person name="Chan C."/>
        </authorList>
    </citation>
    <scope>NUCLEOTIDE SEQUENCE</scope>
</reference>
<evidence type="ECO:0000313" key="3">
    <source>
        <dbReference type="Proteomes" id="UP001178507"/>
    </source>
</evidence>